<name>A0A5P9QE60_9MICO</name>
<dbReference type="CDD" id="cd16917">
    <property type="entry name" value="HATPase_UhpB-NarQ-NarX-like"/>
    <property type="match status" value="1"/>
</dbReference>
<evidence type="ECO:0000256" key="9">
    <source>
        <dbReference type="SAM" id="Phobius"/>
    </source>
</evidence>
<evidence type="ECO:0000256" key="6">
    <source>
        <dbReference type="ARBA" id="ARBA00022777"/>
    </source>
</evidence>
<dbReference type="Pfam" id="PF23539">
    <property type="entry name" value="DUF7134"/>
    <property type="match status" value="1"/>
</dbReference>
<dbReference type="RefSeq" id="WP_227994390.1">
    <property type="nucleotide sequence ID" value="NZ_BAABIH010000016.1"/>
</dbReference>
<dbReference type="Pfam" id="PF02518">
    <property type="entry name" value="HATPase_c"/>
    <property type="match status" value="1"/>
</dbReference>
<dbReference type="Gene3D" id="3.30.565.10">
    <property type="entry name" value="Histidine kinase-like ATPase, C-terminal domain"/>
    <property type="match status" value="1"/>
</dbReference>
<dbReference type="GO" id="GO:0005524">
    <property type="term" value="F:ATP binding"/>
    <property type="evidence" value="ECO:0007669"/>
    <property type="project" value="UniProtKB-KW"/>
</dbReference>
<evidence type="ECO:0000259" key="10">
    <source>
        <dbReference type="Pfam" id="PF02518"/>
    </source>
</evidence>
<keyword evidence="9" id="KW-0472">Membrane</keyword>
<dbReference type="AlphaFoldDB" id="A0A5P9QE60"/>
<reference evidence="13 14" key="1">
    <citation type="submission" date="2019-10" db="EMBL/GenBank/DDBJ databases">
        <title>Genome sequence of Luteimicrobium xylanilyticum HY-24.</title>
        <authorList>
            <person name="Kim D.Y."/>
            <person name="Park H.-Y."/>
        </authorList>
    </citation>
    <scope>NUCLEOTIDE SEQUENCE [LARGE SCALE GENOMIC DNA]</scope>
    <source>
        <strain evidence="13 14">HY-24</strain>
    </source>
</reference>
<evidence type="ECO:0000313" key="13">
    <source>
        <dbReference type="EMBL" id="QFU99677.1"/>
    </source>
</evidence>
<organism evidence="13 14">
    <name type="scientific">Luteimicrobium xylanilyticum</name>
    <dbReference type="NCBI Taxonomy" id="1133546"/>
    <lineage>
        <taxon>Bacteria</taxon>
        <taxon>Bacillati</taxon>
        <taxon>Actinomycetota</taxon>
        <taxon>Actinomycetes</taxon>
        <taxon>Micrococcales</taxon>
        <taxon>Luteimicrobium</taxon>
    </lineage>
</organism>
<evidence type="ECO:0000259" key="12">
    <source>
        <dbReference type="Pfam" id="PF23539"/>
    </source>
</evidence>
<feature type="transmembrane region" description="Helical" evidence="9">
    <location>
        <begin position="102"/>
        <end position="120"/>
    </location>
</feature>
<dbReference type="InterPro" id="IPR055558">
    <property type="entry name" value="DUF7134"/>
</dbReference>
<proteinExistence type="predicted"/>
<sequence>MIVGERTGGRGGAVGALRERWRTWPVTARDGVLAVALAVAAYVPGVALQGIAFAELPEHRAGPLRVLLVLLQTLPLALRRTRPAVALAVIGVAFAVDQSVGYPPTVASLGLLVALYSAGAYQDRRRVLLAVATVTAYAALCLVAHARRSPDHLVDFVSFALVLVLCWGAGSWMRWRAAAETERRRREAAAAVVDERVRLARELHDVVTHHVTAMVVQADATQVLLRPGAPDDAAARDRARDSLVAISGTGRQALAELRQLLGLLHAGEGGDAPGSPGLAGLRDLVDRARAAGQQVELDDGGATAQGVGARLGPAAELAVYRVVQEGLTNAVKHAAGSRTTVRVRHDDAGVSVEVRTDGHTAGSAPPVAGGGRGLAGLRGRVAGLGGELRSGPTPDGGFVLEARLPARAAADA</sequence>
<dbReference type="InterPro" id="IPR011712">
    <property type="entry name" value="Sig_transdc_His_kin_sub3_dim/P"/>
</dbReference>
<evidence type="ECO:0000256" key="2">
    <source>
        <dbReference type="ARBA" id="ARBA00012438"/>
    </source>
</evidence>
<keyword evidence="9" id="KW-1133">Transmembrane helix</keyword>
<evidence type="ECO:0000256" key="7">
    <source>
        <dbReference type="ARBA" id="ARBA00022840"/>
    </source>
</evidence>
<dbReference type="InterPro" id="IPR050482">
    <property type="entry name" value="Sensor_HK_TwoCompSys"/>
</dbReference>
<keyword evidence="3" id="KW-0597">Phosphoprotein</keyword>
<dbReference type="PANTHER" id="PTHR24421">
    <property type="entry name" value="NITRATE/NITRITE SENSOR PROTEIN NARX-RELATED"/>
    <property type="match status" value="1"/>
</dbReference>
<dbReference type="PANTHER" id="PTHR24421:SF10">
    <property type="entry name" value="NITRATE_NITRITE SENSOR PROTEIN NARQ"/>
    <property type="match status" value="1"/>
</dbReference>
<feature type="transmembrane region" description="Helical" evidence="9">
    <location>
        <begin position="152"/>
        <end position="175"/>
    </location>
</feature>
<evidence type="ECO:0000256" key="4">
    <source>
        <dbReference type="ARBA" id="ARBA00022679"/>
    </source>
</evidence>
<feature type="domain" description="Signal transduction histidine kinase subgroup 3 dimerisation and phosphoacceptor" evidence="11">
    <location>
        <begin position="195"/>
        <end position="266"/>
    </location>
</feature>
<dbReference type="GO" id="GO:0000155">
    <property type="term" value="F:phosphorelay sensor kinase activity"/>
    <property type="evidence" value="ECO:0007669"/>
    <property type="project" value="InterPro"/>
</dbReference>
<dbReference type="EMBL" id="CP045529">
    <property type="protein sequence ID" value="QFU99677.1"/>
    <property type="molecule type" value="Genomic_DNA"/>
</dbReference>
<comment type="catalytic activity">
    <reaction evidence="1">
        <text>ATP + protein L-histidine = ADP + protein N-phospho-L-histidine.</text>
        <dbReference type="EC" id="2.7.13.3"/>
    </reaction>
</comment>
<keyword evidence="4" id="KW-0808">Transferase</keyword>
<evidence type="ECO:0000256" key="3">
    <source>
        <dbReference type="ARBA" id="ARBA00022553"/>
    </source>
</evidence>
<evidence type="ECO:0000256" key="1">
    <source>
        <dbReference type="ARBA" id="ARBA00000085"/>
    </source>
</evidence>
<dbReference type="InterPro" id="IPR003594">
    <property type="entry name" value="HATPase_dom"/>
</dbReference>
<dbReference type="GO" id="GO:0016020">
    <property type="term" value="C:membrane"/>
    <property type="evidence" value="ECO:0007669"/>
    <property type="project" value="InterPro"/>
</dbReference>
<dbReference type="SUPFAM" id="SSF55874">
    <property type="entry name" value="ATPase domain of HSP90 chaperone/DNA topoisomerase II/histidine kinase"/>
    <property type="match status" value="1"/>
</dbReference>
<evidence type="ECO:0000256" key="8">
    <source>
        <dbReference type="ARBA" id="ARBA00023012"/>
    </source>
</evidence>
<feature type="transmembrane region" description="Helical" evidence="9">
    <location>
        <begin position="31"/>
        <end position="54"/>
    </location>
</feature>
<evidence type="ECO:0000259" key="11">
    <source>
        <dbReference type="Pfam" id="PF07730"/>
    </source>
</evidence>
<feature type="domain" description="DUF7134" evidence="12">
    <location>
        <begin position="26"/>
        <end position="176"/>
    </location>
</feature>
<keyword evidence="5" id="KW-0547">Nucleotide-binding</keyword>
<protein>
    <recommendedName>
        <fullName evidence="2">histidine kinase</fullName>
        <ecNumber evidence="2">2.7.13.3</ecNumber>
    </recommendedName>
</protein>
<evidence type="ECO:0000313" key="14">
    <source>
        <dbReference type="Proteomes" id="UP000326702"/>
    </source>
</evidence>
<evidence type="ECO:0000256" key="5">
    <source>
        <dbReference type="ARBA" id="ARBA00022741"/>
    </source>
</evidence>
<keyword evidence="6" id="KW-0418">Kinase</keyword>
<keyword evidence="14" id="KW-1185">Reference proteome</keyword>
<dbReference type="Gene3D" id="1.20.5.1930">
    <property type="match status" value="1"/>
</dbReference>
<dbReference type="InterPro" id="IPR036890">
    <property type="entry name" value="HATPase_C_sf"/>
</dbReference>
<dbReference type="EC" id="2.7.13.3" evidence="2"/>
<dbReference type="Pfam" id="PF07730">
    <property type="entry name" value="HisKA_3"/>
    <property type="match status" value="1"/>
</dbReference>
<feature type="transmembrane region" description="Helical" evidence="9">
    <location>
        <begin position="127"/>
        <end position="146"/>
    </location>
</feature>
<dbReference type="GO" id="GO:0046983">
    <property type="term" value="F:protein dimerization activity"/>
    <property type="evidence" value="ECO:0007669"/>
    <property type="project" value="InterPro"/>
</dbReference>
<feature type="domain" description="Histidine kinase/HSP90-like ATPase" evidence="10">
    <location>
        <begin position="316"/>
        <end position="407"/>
    </location>
</feature>
<keyword evidence="8" id="KW-0902">Two-component regulatory system</keyword>
<dbReference type="Proteomes" id="UP000326702">
    <property type="component" value="Chromosome"/>
</dbReference>
<keyword evidence="9" id="KW-0812">Transmembrane</keyword>
<gene>
    <name evidence="13" type="ORF">KDY119_03212</name>
</gene>
<keyword evidence="7" id="KW-0067">ATP-binding</keyword>
<dbReference type="KEGG" id="lxl:KDY119_03212"/>
<accession>A0A5P9QE60</accession>